<dbReference type="GO" id="GO:0015344">
    <property type="term" value="F:siderophore uptake transmembrane transporter activity"/>
    <property type="evidence" value="ECO:0007669"/>
    <property type="project" value="TreeGrafter"/>
</dbReference>
<proteinExistence type="predicted"/>
<feature type="chain" id="PRO_5031290864" evidence="2">
    <location>
        <begin position="24"/>
        <end position="702"/>
    </location>
</feature>
<name>A0A7Y0BLZ5_9SPHN</name>
<accession>A0A7Y0BLZ5</accession>
<feature type="signal peptide" evidence="2">
    <location>
        <begin position="1"/>
        <end position="23"/>
    </location>
</feature>
<organism evidence="4 5">
    <name type="scientific">Novosphingobium olei</name>
    <dbReference type="NCBI Taxonomy" id="2728851"/>
    <lineage>
        <taxon>Bacteria</taxon>
        <taxon>Pseudomonadati</taxon>
        <taxon>Pseudomonadota</taxon>
        <taxon>Alphaproteobacteria</taxon>
        <taxon>Sphingomonadales</taxon>
        <taxon>Sphingomonadaceae</taxon>
        <taxon>Novosphingobium</taxon>
    </lineage>
</organism>
<dbReference type="Pfam" id="PF07715">
    <property type="entry name" value="Plug"/>
    <property type="match status" value="1"/>
</dbReference>
<dbReference type="Gene3D" id="2.170.130.10">
    <property type="entry name" value="TonB-dependent receptor, plug domain"/>
    <property type="match status" value="1"/>
</dbReference>
<dbReference type="EMBL" id="JABBGM010000002">
    <property type="protein sequence ID" value="NML92921.1"/>
    <property type="molecule type" value="Genomic_DNA"/>
</dbReference>
<dbReference type="InterPro" id="IPR039426">
    <property type="entry name" value="TonB-dep_rcpt-like"/>
</dbReference>
<gene>
    <name evidence="4" type="ORF">HHL27_04465</name>
</gene>
<evidence type="ECO:0000259" key="3">
    <source>
        <dbReference type="Pfam" id="PF07715"/>
    </source>
</evidence>
<dbReference type="PANTHER" id="PTHR30069">
    <property type="entry name" value="TONB-DEPENDENT OUTER MEMBRANE RECEPTOR"/>
    <property type="match status" value="1"/>
</dbReference>
<evidence type="ECO:0000313" key="4">
    <source>
        <dbReference type="EMBL" id="NML92921.1"/>
    </source>
</evidence>
<feature type="domain" description="TonB-dependent receptor plug" evidence="3">
    <location>
        <begin position="45"/>
        <end position="124"/>
    </location>
</feature>
<dbReference type="RefSeq" id="WP_169492198.1">
    <property type="nucleotide sequence ID" value="NZ_JABBGM010000002.1"/>
</dbReference>
<dbReference type="InterPro" id="IPR012910">
    <property type="entry name" value="Plug_dom"/>
</dbReference>
<evidence type="ECO:0000256" key="2">
    <source>
        <dbReference type="SAM" id="SignalP"/>
    </source>
</evidence>
<sequence length="702" mass="77436">MQSFRNLAAPLLFSSALATPAFAAGDASTSAPETEAPTPALESGRTVFTPADFARFAPRNALDLLRVVPGFSIREAEQARGLGQASGNVLVNGQRLSSKSDDIYTQLSRIPASTVERIELVDAATLKVPGLSGQVANIIARTDSFSGQFRWEPQVRPHYAHPRLYDGEISVSGRQDWVEYTISLVNDANRGAAGGPTTIRDAGGRIVERRHDELTSDEDNPKLAGRFVIDGPGSSVINLNASIQKIWSHYDERSQRTRLPAEAPWGGPDRLRLIKVRNDTWNWEMGGDIDFALGPGRLKLIGLNRESHEPYLQTVVTSYADQSPADGDLYAQVGDTSERIARAEYSWKMFGGDWQIAGEGAFNRLDNVASVGTLADDGSFTREPFPGGTGGVAEDRYDASLSVSRPVSKTVTLQFVGGAEWSTLRQTGADGLQRRFFRPKGSLSLAWKPDPTFDLSVRVRRRVGQLSFYDFLARRFLDNGNANAGNAELVPQQDWTLEVEANKNLGRWGSTKLRFIGRQVEDYVTVVPVGPDGESVGNVPRARVRILESNTTLQLEPLGWKGARVDVHLLLQHTRLTDPVTLRTITYSNITDRLAEIELRDDLPGTNWAIGGSFNYSHQSLGYRVGEFGRDWEGPVFAGLYVENKNVFGLTVRASADNLLNARRRWDRVVYAGRRDQSPILFTETRNQLIGPLFTLLIKGSF</sequence>
<keyword evidence="4" id="KW-0675">Receptor</keyword>
<dbReference type="Proteomes" id="UP000583556">
    <property type="component" value="Unassembled WGS sequence"/>
</dbReference>
<protein>
    <submittedName>
        <fullName evidence="4">TonB-dependent receptor plug domain-containing protein</fullName>
    </submittedName>
</protein>
<evidence type="ECO:0000313" key="5">
    <source>
        <dbReference type="Proteomes" id="UP000583556"/>
    </source>
</evidence>
<dbReference type="SUPFAM" id="SSF56935">
    <property type="entry name" value="Porins"/>
    <property type="match status" value="1"/>
</dbReference>
<reference evidence="4 5" key="1">
    <citation type="submission" date="2020-04" db="EMBL/GenBank/DDBJ databases">
        <title>Novosphingobium sp. TW-4 isolated from soil.</title>
        <authorList>
            <person name="Dahal R.H."/>
            <person name="Chaudhary D.K."/>
        </authorList>
    </citation>
    <scope>NUCLEOTIDE SEQUENCE [LARGE SCALE GENOMIC DNA]</scope>
    <source>
        <strain evidence="4 5">TW-4</strain>
    </source>
</reference>
<keyword evidence="1 2" id="KW-0732">Signal</keyword>
<keyword evidence="5" id="KW-1185">Reference proteome</keyword>
<evidence type="ECO:0000256" key="1">
    <source>
        <dbReference type="ARBA" id="ARBA00022729"/>
    </source>
</evidence>
<dbReference type="GO" id="GO:0044718">
    <property type="term" value="P:siderophore transmembrane transport"/>
    <property type="evidence" value="ECO:0007669"/>
    <property type="project" value="TreeGrafter"/>
</dbReference>
<dbReference type="InterPro" id="IPR037066">
    <property type="entry name" value="Plug_dom_sf"/>
</dbReference>
<dbReference type="AlphaFoldDB" id="A0A7Y0BLZ5"/>
<dbReference type="PANTHER" id="PTHR30069:SF29">
    <property type="entry name" value="HEMOGLOBIN AND HEMOGLOBIN-HAPTOGLOBIN-BINDING PROTEIN 1-RELATED"/>
    <property type="match status" value="1"/>
</dbReference>
<comment type="caution">
    <text evidence="4">The sequence shown here is derived from an EMBL/GenBank/DDBJ whole genome shotgun (WGS) entry which is preliminary data.</text>
</comment>